<dbReference type="InterPro" id="IPR031159">
    <property type="entry name" value="HC_PRO_CPD_dom"/>
</dbReference>
<feature type="active site" description="For helper component proteinase activity" evidence="32">
    <location>
        <position position="1141"/>
    </location>
</feature>
<dbReference type="GO" id="GO:0019029">
    <property type="term" value="C:helical viral capsid"/>
    <property type="evidence" value="ECO:0007669"/>
    <property type="project" value="UniProtKB-KW"/>
</dbReference>
<dbReference type="GO" id="GO:0039694">
    <property type="term" value="P:viral RNA genome replication"/>
    <property type="evidence" value="ECO:0007669"/>
    <property type="project" value="InterPro"/>
</dbReference>
<comment type="function">
    <text evidence="29">Has helicase activity. It may be involved in replication.</text>
</comment>
<dbReference type="InterPro" id="IPR009003">
    <property type="entry name" value="Peptidase_S1_PA"/>
</dbReference>
<dbReference type="InterPro" id="IPR011545">
    <property type="entry name" value="DEAD/DEAH_box_helicase_dom"/>
</dbReference>
<dbReference type="Pfam" id="PF08440">
    <property type="entry name" value="Poty_PP"/>
    <property type="match status" value="1"/>
</dbReference>
<dbReference type="InterPro" id="IPR001456">
    <property type="entry name" value="HC-pro"/>
</dbReference>
<dbReference type="PROSITE" id="PS51744">
    <property type="entry name" value="HC_PRO_CPD"/>
    <property type="match status" value="1"/>
</dbReference>
<evidence type="ECO:0000256" key="31">
    <source>
        <dbReference type="ARBA" id="ARBA00045403"/>
    </source>
</evidence>
<dbReference type="GO" id="GO:0003723">
    <property type="term" value="F:RNA binding"/>
    <property type="evidence" value="ECO:0007669"/>
    <property type="project" value="InterPro"/>
</dbReference>
<keyword evidence="27" id="KW-0899">Viral immunoevasion</keyword>
<dbReference type="CDD" id="cd23175">
    <property type="entry name" value="ps-ssRNAv_Potyviridae_RdRp"/>
    <property type="match status" value="1"/>
</dbReference>
<dbReference type="Gene3D" id="3.90.70.150">
    <property type="entry name" value="Helper component proteinase"/>
    <property type="match status" value="1"/>
</dbReference>
<keyword evidence="7" id="KW-0941">Suppressor of RNA silencing</keyword>
<comment type="function">
    <text evidence="31">Mediates the cap-independent, EIF4E-dependent translation of viral genomic RNAs. Binds to the cap-binding site of host EIF4E and thus interferes with the host EIF4E-dependent mRNA export and translation. VPg-RNA directly binds EIF4E and is a template for transcription. Also forms trimeric complexes with EIF4E-EIF4G, which are templates for translation.</text>
</comment>
<keyword evidence="11" id="KW-0191">Covalent protein-RNA linkage</keyword>
<evidence type="ECO:0000256" key="32">
    <source>
        <dbReference type="PROSITE-ProRule" id="PRU01080"/>
    </source>
</evidence>
<keyword evidence="26" id="KW-0693">Viral RNA replication</keyword>
<evidence type="ECO:0000259" key="40">
    <source>
        <dbReference type="PROSITE" id="PS51871"/>
    </source>
</evidence>
<keyword evidence="15" id="KW-0945">Host-virus interaction</keyword>
<dbReference type="InterPro" id="IPR001730">
    <property type="entry name" value="Potyv_NIa-pro_dom"/>
</dbReference>
<dbReference type="SMART" id="SM00490">
    <property type="entry name" value="HELICc"/>
    <property type="match status" value="1"/>
</dbReference>
<accession>A0A2D1CK66</accession>
<evidence type="ECO:0000256" key="34">
    <source>
        <dbReference type="SAM" id="MobiDB-lite"/>
    </source>
</evidence>
<comment type="catalytic activity">
    <reaction evidence="2">
        <text>Hydrolyzes a Gly-|-Gly bond at its own C-terminus, commonly in the sequence -Tyr-Xaa-Val-Gly-|-Gly, in the processing of the potyviral polyprotein.</text>
        <dbReference type="EC" id="3.4.22.45"/>
    </reaction>
</comment>
<evidence type="ECO:0000256" key="19">
    <source>
        <dbReference type="ARBA" id="ARBA00022695"/>
    </source>
</evidence>
<organism evidence="41">
    <name type="scientific">Sweet potato feathery mottle virus</name>
    <dbReference type="NCBI Taxonomy" id="12844"/>
    <lineage>
        <taxon>Viruses</taxon>
        <taxon>Riboviria</taxon>
        <taxon>Orthornavirae</taxon>
        <taxon>Pisuviricota</taxon>
        <taxon>Stelpaviricetes</taxon>
        <taxon>Patatavirales</taxon>
        <taxon>Potyviridae</taxon>
        <taxon>Potyvirus</taxon>
        <taxon>Potyvirus batataplumei</taxon>
    </lineage>
</organism>
<feature type="domain" description="Peptidase C6" evidence="39">
    <location>
        <begin position="1060"/>
        <end position="1182"/>
    </location>
</feature>
<keyword evidence="17" id="KW-0645">Protease</keyword>
<dbReference type="Gene3D" id="2.40.10.10">
    <property type="entry name" value="Trypsin-like serine proteases"/>
    <property type="match status" value="2"/>
</dbReference>
<dbReference type="PANTHER" id="PTHR43519:SF1">
    <property type="entry name" value="ATP-DEPENDENT RNA HELICASE HRPB"/>
    <property type="match status" value="1"/>
</dbReference>
<dbReference type="PROSITE" id="PS51436">
    <property type="entry name" value="POTYVIRUS_NIA_PRO"/>
    <property type="match status" value="1"/>
</dbReference>
<dbReference type="Gene3D" id="3.30.70.270">
    <property type="match status" value="1"/>
</dbReference>
<feature type="domain" description="Helicase C-terminal" evidence="37">
    <location>
        <begin position="1829"/>
        <end position="1988"/>
    </location>
</feature>
<dbReference type="EMBL" id="MF572055">
    <property type="protein sequence ID" value="ATN38956.1"/>
    <property type="molecule type" value="Genomic_RNA"/>
</dbReference>
<evidence type="ECO:0000259" key="35">
    <source>
        <dbReference type="PROSITE" id="PS50507"/>
    </source>
</evidence>
<dbReference type="Pfam" id="PF00767">
    <property type="entry name" value="Poty_coat"/>
    <property type="match status" value="1"/>
</dbReference>
<dbReference type="Pfam" id="PF00680">
    <property type="entry name" value="RdRP_1"/>
    <property type="match status" value="1"/>
</dbReference>
<evidence type="ECO:0000259" key="39">
    <source>
        <dbReference type="PROSITE" id="PS51744"/>
    </source>
</evidence>
<evidence type="ECO:0000256" key="27">
    <source>
        <dbReference type="ARBA" id="ARBA00023280"/>
    </source>
</evidence>
<dbReference type="PROSITE" id="PS51871">
    <property type="entry name" value="PV_P1_PRO"/>
    <property type="match status" value="1"/>
</dbReference>
<dbReference type="GO" id="GO:0042025">
    <property type="term" value="C:host cell nucleus"/>
    <property type="evidence" value="ECO:0007669"/>
    <property type="project" value="UniProtKB-SubCell"/>
</dbReference>
<name>A0A2D1CK66_9POTV</name>
<feature type="domain" description="Peptidase C4" evidence="38">
    <location>
        <begin position="2475"/>
        <end position="2693"/>
    </location>
</feature>
<evidence type="ECO:0000256" key="16">
    <source>
        <dbReference type="ARBA" id="ARBA00022632"/>
    </source>
</evidence>
<dbReference type="GO" id="GO:0004197">
    <property type="term" value="F:cysteine-type endopeptidase activity"/>
    <property type="evidence" value="ECO:0007669"/>
    <property type="project" value="InterPro"/>
</dbReference>
<protein>
    <recommendedName>
        <fullName evidence="6">Genome polyprotein</fullName>
    </recommendedName>
</protein>
<feature type="domain" description="Peptidase S30" evidence="40">
    <location>
        <begin position="581"/>
        <end position="724"/>
    </location>
</feature>
<keyword evidence="19" id="KW-0548">Nucleotidyltransferase</keyword>
<dbReference type="GO" id="GO:0004386">
    <property type="term" value="F:helicase activity"/>
    <property type="evidence" value="ECO:0007669"/>
    <property type="project" value="UniProtKB-KW"/>
</dbReference>
<evidence type="ECO:0000313" key="41">
    <source>
        <dbReference type="EMBL" id="ATN38956.1"/>
    </source>
</evidence>
<dbReference type="InterPro" id="IPR001592">
    <property type="entry name" value="Poty_coat"/>
</dbReference>
<dbReference type="GO" id="GO:0005198">
    <property type="term" value="F:structural molecule activity"/>
    <property type="evidence" value="ECO:0007669"/>
    <property type="project" value="InterPro"/>
</dbReference>
<evidence type="ECO:0000256" key="10">
    <source>
        <dbReference type="ARBA" id="ARBA00022497"/>
    </source>
</evidence>
<evidence type="ECO:0000256" key="4">
    <source>
        <dbReference type="ARBA" id="ARBA00004328"/>
    </source>
</evidence>
<dbReference type="Pfam" id="PF01577">
    <property type="entry name" value="Peptidase_S30"/>
    <property type="match status" value="1"/>
</dbReference>
<evidence type="ECO:0000256" key="24">
    <source>
        <dbReference type="ARBA" id="ARBA00022840"/>
    </source>
</evidence>
<dbReference type="GO" id="GO:0006508">
    <property type="term" value="P:proteolysis"/>
    <property type="evidence" value="ECO:0007669"/>
    <property type="project" value="UniProtKB-KW"/>
</dbReference>
<keyword evidence="23" id="KW-0788">Thiol protease</keyword>
<evidence type="ECO:0000256" key="22">
    <source>
        <dbReference type="ARBA" id="ARBA00022806"/>
    </source>
</evidence>
<dbReference type="InterPro" id="IPR013648">
    <property type="entry name" value="PP_Potyviridae"/>
</dbReference>
<dbReference type="PROSITE" id="PS50507">
    <property type="entry name" value="RDRP_SSRNA_POS"/>
    <property type="match status" value="1"/>
</dbReference>
<dbReference type="Pfam" id="PF00271">
    <property type="entry name" value="Helicase_C"/>
    <property type="match status" value="1"/>
</dbReference>
<evidence type="ECO:0000256" key="3">
    <source>
        <dbReference type="ARBA" id="ARBA00004147"/>
    </source>
</evidence>
<evidence type="ECO:0000256" key="7">
    <source>
        <dbReference type="ARBA" id="ARBA00022463"/>
    </source>
</evidence>
<evidence type="ECO:0000256" key="15">
    <source>
        <dbReference type="ARBA" id="ARBA00022581"/>
    </source>
</evidence>
<dbReference type="SUPFAM" id="SSF52540">
    <property type="entry name" value="P-loop containing nucleoside triphosphate hydrolases"/>
    <property type="match status" value="2"/>
</dbReference>
<evidence type="ECO:0000256" key="30">
    <source>
        <dbReference type="ARBA" id="ARBA00034108"/>
    </source>
</evidence>
<comment type="similarity">
    <text evidence="5 33">Belongs to the potyviridae genome polyprotein family.</text>
</comment>
<keyword evidence="18" id="KW-0808">Transferase</keyword>
<dbReference type="Pfam" id="PF00270">
    <property type="entry name" value="DEAD"/>
    <property type="match status" value="1"/>
</dbReference>
<dbReference type="PANTHER" id="PTHR43519">
    <property type="entry name" value="ATP-DEPENDENT RNA HELICASE HRPB"/>
    <property type="match status" value="1"/>
</dbReference>
<comment type="function">
    <text evidence="28">Involved in aphid transmission, cell-to-cell and systemis movement, encapsidation of the viral RNA and in the regulation of viral RNA amplification.</text>
</comment>
<keyword evidence="14" id="KW-1048">Host nucleus</keyword>
<evidence type="ECO:0000256" key="21">
    <source>
        <dbReference type="ARBA" id="ARBA00022801"/>
    </source>
</evidence>
<dbReference type="Pfam" id="PF00851">
    <property type="entry name" value="Peptidase_C6"/>
    <property type="match status" value="1"/>
</dbReference>
<proteinExistence type="inferred from homology"/>
<keyword evidence="25" id="KW-0946">Virion</keyword>
<dbReference type="GO" id="GO:0005524">
    <property type="term" value="F:ATP binding"/>
    <property type="evidence" value="ECO:0007669"/>
    <property type="project" value="UniProtKB-KW"/>
</dbReference>
<evidence type="ECO:0000256" key="5">
    <source>
        <dbReference type="ARBA" id="ARBA00006064"/>
    </source>
</evidence>
<evidence type="ECO:0000256" key="26">
    <source>
        <dbReference type="ARBA" id="ARBA00022953"/>
    </source>
</evidence>
<keyword evidence="22" id="KW-0347">Helicase</keyword>
<feature type="active site" description="For helper component proteinase activity" evidence="32">
    <location>
        <position position="1068"/>
    </location>
</feature>
<evidence type="ECO:0000256" key="13">
    <source>
        <dbReference type="ARBA" id="ARBA00022561"/>
    </source>
</evidence>
<dbReference type="InterPro" id="IPR001650">
    <property type="entry name" value="Helicase_C-like"/>
</dbReference>
<dbReference type="SMART" id="SM00487">
    <property type="entry name" value="DEXDc"/>
    <property type="match status" value="1"/>
</dbReference>
<dbReference type="Gene3D" id="3.40.50.300">
    <property type="entry name" value="P-loop containing nucleotide triphosphate hydrolases"/>
    <property type="match status" value="2"/>
</dbReference>
<dbReference type="Pfam" id="PF13608">
    <property type="entry name" value="Potyvirid-P3"/>
    <property type="match status" value="1"/>
</dbReference>
<dbReference type="PROSITE" id="PS51194">
    <property type="entry name" value="HELICASE_CTER"/>
    <property type="match status" value="1"/>
</dbReference>
<dbReference type="GO" id="GO:0044161">
    <property type="term" value="C:host cell cytoplasmic vesicle"/>
    <property type="evidence" value="ECO:0007669"/>
    <property type="project" value="UniProtKB-SubCell"/>
</dbReference>
<keyword evidence="21" id="KW-0378">Hydrolase</keyword>
<evidence type="ECO:0000256" key="1">
    <source>
        <dbReference type="ARBA" id="ARBA00000785"/>
    </source>
</evidence>
<dbReference type="InterPro" id="IPR002540">
    <property type="entry name" value="Pept_S30_P1_potyvir"/>
</dbReference>
<evidence type="ECO:0000256" key="33">
    <source>
        <dbReference type="RuleBase" id="RU003351"/>
    </source>
</evidence>
<keyword evidence="10" id="KW-1139">Helical capsid protein</keyword>
<keyword evidence="9" id="KW-1036">Host cytoplasmic vesicle</keyword>
<evidence type="ECO:0000256" key="2">
    <source>
        <dbReference type="ARBA" id="ARBA00001848"/>
    </source>
</evidence>
<feature type="domain" description="RdRp catalytic" evidence="35">
    <location>
        <begin position="2959"/>
        <end position="3083"/>
    </location>
</feature>
<evidence type="ECO:0000256" key="18">
    <source>
        <dbReference type="ARBA" id="ARBA00022679"/>
    </source>
</evidence>
<dbReference type="InterPro" id="IPR027417">
    <property type="entry name" value="P-loop_NTPase"/>
</dbReference>
<dbReference type="PRINTS" id="PR00966">
    <property type="entry name" value="NIAPOTYPTASE"/>
</dbReference>
<evidence type="ECO:0000256" key="9">
    <source>
        <dbReference type="ARBA" id="ARBA00022488"/>
    </source>
</evidence>
<evidence type="ECO:0000259" key="36">
    <source>
        <dbReference type="PROSITE" id="PS51192"/>
    </source>
</evidence>
<evidence type="ECO:0000256" key="25">
    <source>
        <dbReference type="ARBA" id="ARBA00022844"/>
    </source>
</evidence>
<dbReference type="InterPro" id="IPR043504">
    <property type="entry name" value="Peptidase_S1_PA_chymotrypsin"/>
</dbReference>
<feature type="region of interest" description="Disordered" evidence="34">
    <location>
        <begin position="3240"/>
        <end position="3313"/>
    </location>
</feature>
<evidence type="ECO:0000256" key="23">
    <source>
        <dbReference type="ARBA" id="ARBA00022807"/>
    </source>
</evidence>
<keyword evidence="24" id="KW-0067">ATP-binding</keyword>
<evidence type="ECO:0000259" key="37">
    <source>
        <dbReference type="PROSITE" id="PS51194"/>
    </source>
</evidence>
<dbReference type="InterPro" id="IPR039560">
    <property type="entry name" value="Potyvirid-P3"/>
</dbReference>
<evidence type="ECO:0000256" key="17">
    <source>
        <dbReference type="ARBA" id="ARBA00022670"/>
    </source>
</evidence>
<evidence type="ECO:0000256" key="8">
    <source>
        <dbReference type="ARBA" id="ARBA00022484"/>
    </source>
</evidence>
<evidence type="ECO:0000256" key="11">
    <source>
        <dbReference type="ARBA" id="ARBA00022520"/>
    </source>
</evidence>
<keyword evidence="12" id="KW-0597">Phosphoprotein</keyword>
<keyword evidence="8" id="KW-0696">RNA-directed RNA polymerase</keyword>
<feature type="compositionally biased region" description="Low complexity" evidence="34">
    <location>
        <begin position="3277"/>
        <end position="3289"/>
    </location>
</feature>
<evidence type="ECO:0000256" key="28">
    <source>
        <dbReference type="ARBA" id="ARBA00029405"/>
    </source>
</evidence>
<comment type="subcellular location">
    <subcellularLocation>
        <location evidence="30">Host cytoplasmic vesicle</location>
    </subcellularLocation>
    <subcellularLocation>
        <location evidence="3">Host nucleus</location>
    </subcellularLocation>
    <subcellularLocation>
        <location evidence="4">Virion</location>
    </subcellularLocation>
</comment>
<keyword evidence="13" id="KW-0167">Capsid protein</keyword>
<dbReference type="InterPro" id="IPR043128">
    <property type="entry name" value="Rev_trsase/Diguanyl_cyclase"/>
</dbReference>
<feature type="domain" description="Helicase ATP-binding" evidence="36">
    <location>
        <begin position="1658"/>
        <end position="1810"/>
    </location>
</feature>
<dbReference type="PROSITE" id="PS51192">
    <property type="entry name" value="HELICASE_ATP_BIND_1"/>
    <property type="match status" value="1"/>
</dbReference>
<feature type="compositionally biased region" description="Pro residues" evidence="34">
    <location>
        <begin position="3252"/>
        <end position="3265"/>
    </location>
</feature>
<dbReference type="Pfam" id="PF00863">
    <property type="entry name" value="Peptidase_C4"/>
    <property type="match status" value="1"/>
</dbReference>
<evidence type="ECO:0000256" key="6">
    <source>
        <dbReference type="ARBA" id="ARBA00020107"/>
    </source>
</evidence>
<evidence type="ECO:0000256" key="29">
    <source>
        <dbReference type="ARBA" id="ARBA00029422"/>
    </source>
</evidence>
<keyword evidence="16" id="KW-1090">Inhibition of host innate immune response by virus</keyword>
<dbReference type="InterPro" id="IPR001205">
    <property type="entry name" value="RNA-dir_pol_C"/>
</dbReference>
<evidence type="ECO:0000256" key="20">
    <source>
        <dbReference type="ARBA" id="ARBA00022741"/>
    </source>
</evidence>
<dbReference type="InterPro" id="IPR007094">
    <property type="entry name" value="RNA-dir_pol_PSvirus"/>
</dbReference>
<dbReference type="InterPro" id="IPR042308">
    <property type="entry name" value="HC_PRO_CPD_sf"/>
</dbReference>
<evidence type="ECO:0000256" key="14">
    <source>
        <dbReference type="ARBA" id="ARBA00022562"/>
    </source>
</evidence>
<dbReference type="GO" id="GO:0006351">
    <property type="term" value="P:DNA-templated transcription"/>
    <property type="evidence" value="ECO:0007669"/>
    <property type="project" value="InterPro"/>
</dbReference>
<dbReference type="GO" id="GO:0003968">
    <property type="term" value="F:RNA-directed RNA polymerase activity"/>
    <property type="evidence" value="ECO:0007669"/>
    <property type="project" value="UniProtKB-KW"/>
</dbReference>
<keyword evidence="20" id="KW-0547">Nucleotide-binding</keyword>
<evidence type="ECO:0000259" key="38">
    <source>
        <dbReference type="PROSITE" id="PS51436"/>
    </source>
</evidence>
<dbReference type="SUPFAM" id="SSF56672">
    <property type="entry name" value="DNA/RNA polymerases"/>
    <property type="match status" value="1"/>
</dbReference>
<dbReference type="InterPro" id="IPR014001">
    <property type="entry name" value="Helicase_ATP-bd"/>
</dbReference>
<dbReference type="GO" id="GO:0016818">
    <property type="term" value="F:hydrolase activity, acting on acid anhydrides, in phosphorus-containing anhydrides"/>
    <property type="evidence" value="ECO:0007669"/>
    <property type="project" value="InterPro"/>
</dbReference>
<reference evidence="41" key="1">
    <citation type="journal article" date="2017" name="Plant Dis.">
        <title>Sweet potato feathery mottle virus and Sweet potato virus C from East Timorese and Australian Sweetpotato: Biological and Molecular properties, and Biosecurity Implications.</title>
        <authorList>
            <person name="Maina S."/>
            <person name="Barbetti M.J."/>
            <person name="Edwards O."/>
            <person name="de Almeida L."/>
            <person name="Ximenes A."/>
            <person name="Jones R.A.C."/>
        </authorList>
    </citation>
    <scope>NUCLEOTIDE SEQUENCE</scope>
    <source>
        <strain evidence="41">TM33C</strain>
    </source>
</reference>
<dbReference type="InterPro" id="IPR043502">
    <property type="entry name" value="DNA/RNA_pol_sf"/>
</dbReference>
<dbReference type="SUPFAM" id="SSF50494">
    <property type="entry name" value="Trypsin-like serine proteases"/>
    <property type="match status" value="1"/>
</dbReference>
<evidence type="ECO:0000256" key="12">
    <source>
        <dbReference type="ARBA" id="ARBA00022553"/>
    </source>
</evidence>
<dbReference type="GO" id="GO:0052170">
    <property type="term" value="P:symbiont-mediated suppression of host innate immune response"/>
    <property type="evidence" value="ECO:0007669"/>
    <property type="project" value="UniProtKB-KW"/>
</dbReference>
<sequence length="3553" mass="400993">MATAMVSVKPVGKRKLTWKECCNKWGKAAMEQQQQQQSKKTVHLGRDHLAAYLLAFVPETEWHKYYYGNRGGPSPALLILKSAIEYGEVYKWESELTFCAECDDVLDGHKCDSCGHRYIRRDDNIADSMNDIARALGGYDAYYASNWAVYETAKYELDQVAPTAGMLYKQAKEAERLLGKRPTRREIQEVEDLWAEYEEAAAKEAAEASEASNEYATSKVANKDAYLSDEEDDEAFPPLVVTIEKVASVTNIIEPTPEESKTTEIQEPPVLMPEAPVETTLMEATNNVEDALPLAEETKGASGEAIVNEIIPGKNDGTELAFFGDTVARTRKQSTKNTTSSKIDPVTFGSVFVGNIQFGTITCALEPTKVPEAEIIKESNTGFFFGTIPATIPLPTIPIMELESAIVEPVATPVVEVISNEIVEVPIAAHTEMEKAPKAPLPKHLYPWTSKTQTPGEVHHKMVRKWVQKTQQAAAEREKLVWKKLDEQLAARNEARKDLKVKWRWGLYRLVRKTRKDNQRQRRQKRMEKEQQLLTAMPPQILTSISIAGGPAASLEMAPTLNGKIFCTPSMKKKRTLKSPTLAQENIHELMQAVLKIACKKEMNVELVGKKPTRGQYKKFQGAKHLFLHLKHMKGLRESVDLRIHPTTQDIVLQAAKVGAWEKLIKTVTLSKGSSGLVVNPDKLLGPRGYAPQGMFVVRGALKGVLYDARMKLGRSVLPYITQFSSTMERFLSGFDSKFKQMRQIDVDHVCESSYNAEQAGAVAAITHHMLYPMGRTTCKSCINNIEDMSREEWCEYVKSFINKNKILCQFNYKDFVHLPQIMDFLSESLVDTNKNVKAFNEIQGLIGDRNDAPFTNVCEINKVLVKGGRARSDELVRASENLLELARYLKNRTENIKKGSLQSFRNKISQKSSVNLALMCDNQLDKNGNLIWGERGYHSKRFFANYFDIIDPSQGYEKYVRRENPNGSRKLAIGKLIVSTNFSVFREQMKGEPIQKQKLDNHCTSLRDGNFVYPCCCVTLDDGQPIESEFKLPTKNHLVIGNSGDPKYVDMPPEISKRMYIAKDGYCYVNIFLAMLVNVNEAEAKDFTKQVRDVLMEKLGKWPTMFDVATACAFMSVFYPETRNAELPRILVDHTTKTMHVVDSFGSMSTGYHILKANTVSQLIQFASSSLESEMKHYIVGGITALPDIQERCIRTIIKGVYKPDVMYTILSEDPYALLLSVMSPRILLALLNSGSLDRSMEAWITEDQEVAVIIGTLQELAKKVSTSRVLEKQLKVIESQAHTLLFDPALVRSRTPGFTLSQKIIRGLAERRESNRVLYEQGHSVTSYAASHELMEKIWDRLLKEEYEGLPWHGKCAQIMRSSKRACGLLSIPTWPRIGALSDRATDLCTTLHTKSVTFRNTCRNGVVQRIADAHVKCVRTIMRTSLAAIKFAIPDVLKFVNLLLVVNLLLQIAKVAKDMSMKHRQAQIDLNAYLFDQEIDKVNVIYDAYCLKISGEPTMDEFLKHVEYINPTLLGTAKWLCYTADMEVEHQGKSRKEMQYERIIAFVSLLLMIVDSEKSDCVYKILQKLKGLMGTINSDVYHQSLDDITNVLEEKNLTVDFELQSGEHPTNPCIDSTFDEWWRRQIETNNTITHYRTEGVFIEFTRSNAVSVVNNIATIDSKDILIRGAVGSGKSTGLPFYLSRKGRVLLLEPTRPLAENVHKQLGGEPFMVQATLRMRGLTVFGSHPINIMTTGFAFHYYANNPEQLGEYDFIMFDECHVHDAQAMAFRCLLKEHEFKGKILKTSATPPGREVEFTTQYPVQIKVEERLSFKAFVEAQGTGSNADVVTVADNILVYVASYNEVDELSRMLVEANHKVTKVDGRTMKVGSVEIQTCGSPQKKHFIVATNIIENGVTLDIEAVVDFGTKVTAYLDVDLRALHMSKGPISYGERIQRLGRVGRNKAGVALRIGFTEKGLTEIPQTTATEAAFLCFAYGLPVMTPNVSTSLLSTCTVKQARTMLQFELTPFYMVNMVRYDGSMHPAIHNILKKYKLRDAETDLNKMAIPNRGVTGWLSVGEYAKSGKKMDIDDSVRIPFLNPSMPEKLHVDIWDAITKYKHEAGFGRISCINSCKVAYTLQTDLYAIPRTIKIIDALIADEMRKKEHYKTITGRTVSSSNFTLNSIATLWRNRYAQDYTSENIAVLSSVRSQLLEFENLSMDSSFNNMGQAALQAYVRETGATSCVLHQTKDALSKHLRLKGVWNKSIITQDLFILAGVFAGGLWMIMAGLKESFDQTVLHQGREKRQMQKLKFRKARDNKLGFEVHADDGTIEHFFGSAYTKKGKQKGKVTGMGSKNRKFINMYGFDPTEYSFVRFVDPLTGAVIDDSPYTDILLVQEKIGEARLNAIKEDELSREKVAQNPGIHAYYINEITNAALKVDLTPHNPLLACERHSTIAGHPEYEGVLRQTGPPIKMTLNDVPVNPEETSLVGHESKSLFRGLRDYNPIASVICHLVNEADGRISDCFGIGYGGLIVTNRHLFKRNNGTLTIRSRHGEFVIKNTTQLGMRPCADRDILIIRMPKDIPPFPQRLKFRVPKENERICLVGSNFQDKSITSTISETSVTCHVPNSHFWKHWIDTKDGHCGLPLVSTTDGALLGVHSLSNLTNTQNFFASFPENFETDYLKTPEAMDWIKKWSYNPDEICWGTLELKTGQPVAPFKVSKLITDLEGIQVYAQTRSDRWVQDRLYGNLKAVGQCPAQLVTKHVVKGKCMLFDLYLQQDQSEREYFKPLMGAYGKSRLNKEAYNKDLFKYATQIQAGDVQVDMFELAERSVVSMLTSKGFEKCNYITDPEEILKALNMKAAVGAMYSGKKKDYFEGMSDHDVENHLFHSCKRLFMGHKGLWNGSLKAELRPMEKVELNKTRTFTAAPLDTLLGGKVCVDDFNNMFYNHHLKCPWTVGITKFYQGWDRLLTSLPEGWVYCDADGSQFDSSLSPYLINSVLNIRREFMEDWDVGDQMLRNLYTEIVYTPILTPDGTIVKKFKGNNSGQPSTVVDNTLMVVLAVHYTLLKLGIQESEFDKCCVFFANGDDLLLAMRPDTAHLLDKFGECFSELGLNYDFSSRTSKKEDLWFMSHCGVKRDGIFIPKLEPERIVSILEWDRSHEPIHRLEAICAAMVESWGYDELLHHIRKFYAWVLDQAPYNELARNGKAPYIAETALKALYTGVQPNVSELSAYTRVLKEMYDDSMLQENDLEVYHQSNESTEFRDAGANPPAPKPKDVPPPPTITEITDPEDPRQAALKAARAKQPAVIPESYGRDTSKERESIVGTSSKGVRDKDVNVGTVGTFVVPRVKMNANKKRQPTVNGRAIINFQHLSTYEPEQFEVANTRSTQEQFQAWYEGVKGDYGVDDTGMGILLNGLMVWCIENGTSPNINGVWTMMDGDEQVTYPIKPLLDHAVPTFRQIMTHFSDVAEAYIEMRNRTKAYMPRYGLQRNLTDMSLARYAFDFYELHSTTPARAKEAHLQMKAAALKNAKNRLFGLDGNVSTQEEDTERHTTTDVTRNIHNLLGMRGVQ</sequence>
<feature type="compositionally biased region" description="Basic and acidic residues" evidence="34">
    <location>
        <begin position="3295"/>
        <end position="3305"/>
    </location>
</feature>
<comment type="catalytic activity">
    <reaction evidence="1">
        <text>Hydrolyzes glutaminyl bonds, and activity is further restricted by preferences for the amino acids in P6 - P1' that vary with the species of potyvirus, e.g. Glu-Xaa-Xaa-Tyr-Xaa-Gln-|-(Ser or Gly) for the enzyme from tobacco etch virus. The natural substrate is the viral polyprotein, but other proteins and oligopeptides containing the appropriate consensus sequence are also cleaved.</text>
        <dbReference type="EC" id="3.4.22.44"/>
    </reaction>
</comment>